<accession>A0AAU7PR06</accession>
<dbReference type="InterPro" id="IPR002500">
    <property type="entry name" value="PAPS_reduct_dom"/>
</dbReference>
<reference evidence="2" key="1">
    <citation type="submission" date="2024-06" db="EMBL/GenBank/DDBJ databases">
        <title>Lacrimispora cavernae sp. nov., a novel anaerobe isolated from bat guano pile inside a cave.</title>
        <authorList>
            <person name="Miller S.L."/>
            <person name="Lu N."/>
            <person name="King J."/>
            <person name="Sankaranarayanan K."/>
            <person name="Lawson P.A."/>
        </authorList>
    </citation>
    <scope>NUCLEOTIDE SEQUENCE</scope>
    <source>
        <strain evidence="2">BS-2</strain>
    </source>
</reference>
<dbReference type="SUPFAM" id="SSF52402">
    <property type="entry name" value="Adenine nucleotide alpha hydrolases-like"/>
    <property type="match status" value="2"/>
</dbReference>
<dbReference type="InterPro" id="IPR014729">
    <property type="entry name" value="Rossmann-like_a/b/a_fold"/>
</dbReference>
<evidence type="ECO:0000313" key="2">
    <source>
        <dbReference type="EMBL" id="XBS54629.1"/>
    </source>
</evidence>
<dbReference type="PANTHER" id="PTHR43196">
    <property type="entry name" value="SULFATE ADENYLYLTRANSFERASE SUBUNIT 2"/>
    <property type="match status" value="1"/>
</dbReference>
<protein>
    <submittedName>
        <fullName evidence="2">Phosphoadenosine phosphosulfate reductase family protein</fullName>
    </submittedName>
</protein>
<dbReference type="PANTHER" id="PTHR43196:SF2">
    <property type="entry name" value="PHOSPHOADENOSINE PHOSPHOSULFATE REDUCTASE"/>
    <property type="match status" value="1"/>
</dbReference>
<dbReference type="GO" id="GO:0003824">
    <property type="term" value="F:catalytic activity"/>
    <property type="evidence" value="ECO:0007669"/>
    <property type="project" value="InterPro"/>
</dbReference>
<dbReference type="RefSeq" id="WP_349947321.1">
    <property type="nucleotide sequence ID" value="NZ_CP157940.1"/>
</dbReference>
<dbReference type="Gene3D" id="3.40.50.620">
    <property type="entry name" value="HUPs"/>
    <property type="match status" value="1"/>
</dbReference>
<dbReference type="AlphaFoldDB" id="A0AAU7PR06"/>
<evidence type="ECO:0000259" key="1">
    <source>
        <dbReference type="Pfam" id="PF01507"/>
    </source>
</evidence>
<dbReference type="EMBL" id="CP157940">
    <property type="protein sequence ID" value="XBS54629.1"/>
    <property type="molecule type" value="Genomic_DNA"/>
</dbReference>
<gene>
    <name evidence="2" type="ORF">ABFV83_02210</name>
</gene>
<feature type="domain" description="Phosphoadenosine phosphosulphate reductase" evidence="1">
    <location>
        <begin position="32"/>
        <end position="125"/>
    </location>
</feature>
<organism evidence="2">
    <name type="scientific">Lacrimispora sp. BS-2</name>
    <dbReference type="NCBI Taxonomy" id="3151850"/>
    <lineage>
        <taxon>Bacteria</taxon>
        <taxon>Bacillati</taxon>
        <taxon>Bacillota</taxon>
        <taxon>Clostridia</taxon>
        <taxon>Lachnospirales</taxon>
        <taxon>Lachnospiraceae</taxon>
        <taxon>Lacrimispora</taxon>
    </lineage>
</organism>
<feature type="domain" description="Phosphoadenosine phosphosulphate reductase" evidence="1">
    <location>
        <begin position="183"/>
        <end position="308"/>
    </location>
</feature>
<dbReference type="Pfam" id="PF01507">
    <property type="entry name" value="PAPS_reduct"/>
    <property type="match status" value="2"/>
</dbReference>
<dbReference type="InterPro" id="IPR050128">
    <property type="entry name" value="Sulfate_adenylyltrnsfr_sub2"/>
</dbReference>
<name>A0AAU7PR06_9FIRM</name>
<sequence>MEEQKKPLDYKIQKAVEAIGKGFELSKGAVGVAFSGGKDSTVLWHLIRTHFPDAKYHVIFGNTTVEFPESLKFARKLGEEWSNENVQFHEVLPDKLQDDGLKYEAQKEVLEWLIQEDRINEVLKEDGKLKSTVSLERKATPEMWEDFRNRGLVWKKGTMKSFNWCVDQYGYPILGKAASKLTAKRINIDCFLRFSKSESEKQETLEYYDLIRNVKTSNHCCSILKKEPSEKKQAELGIDVIMKGLMAAESHARLLSFSTRGYIFKSHRPHAPKFYHVSPLGIWTDDDIWEYIRKYDVPYTSLYDMQYTNNKGEICHIKRNGCVGCCTDIAFKDNHMSVLRQTHPDRWEQQMKSGLGEQLMNLQKYKGNGRVNYLNIALDVEDAVDMRPCVFDDVGERIVEDELTSSEYDSEADDEELTGGVR</sequence>
<proteinExistence type="predicted"/>